<reference evidence="3" key="1">
    <citation type="submission" date="2017-01" db="EMBL/GenBank/DDBJ databases">
        <authorList>
            <person name="Varghese N."/>
            <person name="Submissions S."/>
        </authorList>
    </citation>
    <scope>NUCLEOTIDE SEQUENCE [LARGE SCALE GENOMIC DNA]</scope>
    <source>
        <strain evidence="3">CGMCC 1.7737</strain>
    </source>
</reference>
<name>A0A1N6WP22_9EURY</name>
<evidence type="ECO:0000313" key="2">
    <source>
        <dbReference type="EMBL" id="SIQ91771.1"/>
    </source>
</evidence>
<feature type="region of interest" description="Disordered" evidence="1">
    <location>
        <begin position="1"/>
        <end position="32"/>
    </location>
</feature>
<keyword evidence="3" id="KW-1185">Reference proteome</keyword>
<gene>
    <name evidence="2" type="ORF">SAMN05421858_0810</name>
</gene>
<sequence length="32" mass="3217">MAGDDGGTSGDDETDGKIGCEPECNEGEQSGR</sequence>
<evidence type="ECO:0000256" key="1">
    <source>
        <dbReference type="SAM" id="MobiDB-lite"/>
    </source>
</evidence>
<dbReference type="AlphaFoldDB" id="A0A1N6WP22"/>
<dbReference type="EMBL" id="FTNO01000001">
    <property type="protein sequence ID" value="SIQ91771.1"/>
    <property type="molecule type" value="Genomic_DNA"/>
</dbReference>
<proteinExistence type="predicted"/>
<evidence type="ECO:0000313" key="3">
    <source>
        <dbReference type="Proteomes" id="UP000186914"/>
    </source>
</evidence>
<organism evidence="2 3">
    <name type="scientific">Haladaptatus litoreus</name>
    <dbReference type="NCBI Taxonomy" id="553468"/>
    <lineage>
        <taxon>Archaea</taxon>
        <taxon>Methanobacteriati</taxon>
        <taxon>Methanobacteriota</taxon>
        <taxon>Stenosarchaea group</taxon>
        <taxon>Halobacteria</taxon>
        <taxon>Halobacteriales</taxon>
        <taxon>Haladaptataceae</taxon>
        <taxon>Haladaptatus</taxon>
    </lineage>
</organism>
<dbReference type="Proteomes" id="UP000186914">
    <property type="component" value="Unassembled WGS sequence"/>
</dbReference>
<protein>
    <submittedName>
        <fullName evidence="2">Uncharacterized protein</fullName>
    </submittedName>
</protein>
<accession>A0A1N6WP22</accession>